<comment type="similarity">
    <text evidence="2">Belongs to the UPF0053 family. Hemolysin C subfamily.</text>
</comment>
<feature type="transmembrane region" description="Helical" evidence="11">
    <location>
        <begin position="135"/>
        <end position="153"/>
    </location>
</feature>
<dbReference type="Gene3D" id="3.30.465.10">
    <property type="match status" value="1"/>
</dbReference>
<keyword evidence="7 9" id="KW-0129">CBS domain</keyword>
<dbReference type="SMART" id="SM01091">
    <property type="entry name" value="CorC_HlyC"/>
    <property type="match status" value="1"/>
</dbReference>
<dbReference type="PANTHER" id="PTHR22777">
    <property type="entry name" value="HEMOLYSIN-RELATED"/>
    <property type="match status" value="1"/>
</dbReference>
<comment type="caution">
    <text evidence="14">The sequence shown here is derived from an EMBL/GenBank/DDBJ whole genome shotgun (WGS) entry which is preliminary data.</text>
</comment>
<evidence type="ECO:0000256" key="10">
    <source>
        <dbReference type="PROSITE-ProRule" id="PRU01193"/>
    </source>
</evidence>
<keyword evidence="5" id="KW-0677">Repeat</keyword>
<reference evidence="14" key="1">
    <citation type="submission" date="2021-05" db="EMBL/GenBank/DDBJ databases">
        <authorList>
            <person name="Tanabe Y."/>
        </authorList>
    </citation>
    <scope>NUCLEOTIDE SEQUENCE</scope>
    <source>
        <strain evidence="14">BOTRYCO-1</strain>
    </source>
</reference>
<evidence type="ECO:0000256" key="4">
    <source>
        <dbReference type="ARBA" id="ARBA00022692"/>
    </source>
</evidence>
<dbReference type="PANTHER" id="PTHR22777:SF32">
    <property type="entry name" value="UPF0053 INNER MEMBRANE PROTEIN YFJD"/>
    <property type="match status" value="1"/>
</dbReference>
<evidence type="ECO:0000256" key="11">
    <source>
        <dbReference type="SAM" id="Phobius"/>
    </source>
</evidence>
<keyword evidence="8 10" id="KW-0472">Membrane</keyword>
<keyword evidence="3" id="KW-1003">Cell membrane</keyword>
<evidence type="ECO:0000313" key="15">
    <source>
        <dbReference type="Proteomes" id="UP001161064"/>
    </source>
</evidence>
<organism evidence="14 15">
    <name type="scientific">Candidatus Phycosocius spiralis</name>
    <dbReference type="NCBI Taxonomy" id="2815099"/>
    <lineage>
        <taxon>Bacteria</taxon>
        <taxon>Pseudomonadati</taxon>
        <taxon>Pseudomonadota</taxon>
        <taxon>Alphaproteobacteria</taxon>
        <taxon>Caulobacterales</taxon>
        <taxon>Caulobacterales incertae sedis</taxon>
        <taxon>Candidatus Phycosocius</taxon>
    </lineage>
</organism>
<dbReference type="PROSITE" id="PS51846">
    <property type="entry name" value="CNNM"/>
    <property type="match status" value="1"/>
</dbReference>
<gene>
    <name evidence="14" type="ORF">PsB1_0510</name>
</gene>
<dbReference type="SMART" id="SM00116">
    <property type="entry name" value="CBS"/>
    <property type="match status" value="2"/>
</dbReference>
<keyword evidence="6 10" id="KW-1133">Transmembrane helix</keyword>
<evidence type="ECO:0000256" key="5">
    <source>
        <dbReference type="ARBA" id="ARBA00022737"/>
    </source>
</evidence>
<evidence type="ECO:0000256" key="1">
    <source>
        <dbReference type="ARBA" id="ARBA00004651"/>
    </source>
</evidence>
<protein>
    <submittedName>
        <fullName evidence="14">Membrane protein</fullName>
    </submittedName>
</protein>
<name>A0ABQ4PTL7_9PROT</name>
<evidence type="ECO:0000259" key="12">
    <source>
        <dbReference type="PROSITE" id="PS51371"/>
    </source>
</evidence>
<sequence length="431" mass="47728">MTMDPSIVVTAIFVTLLIGLSAFYSAAETSITSSSRARMFQLEKEGDKGAARVNRLIENPDRLIGSLLLGNNFLNTLAGALTTALLVQLFGQAPTTIAIATALVTAVVLIFAEVMPKTFAFSYPEVTARWVSLPVQWSVTLLSPIVAAVRWIVRATLQIFGVKLDRVTDEDATMKEIRGAIELGKHEGNVEKSDRDRVAGVLDLEELDVSDVMIHRKNMKTIDLALPPREIVMQVLQTQHSRLPLYEGDQENIVGILHAKDLLLAIANAQGDLDDIDLKAIIRPPWFVPDTTTLKEQLEEFLKRRSHVACVVDEYGALQGLVTLEDILEEIVGEIVDEHDIAIQGVRPQPDGSVNVDGAVPIRDLNRAMDWNLPDEEAVTIAGLVIHEAQAIPDPGQRFAFYGYRFQILRKHRNQILAIRITPELNQAQEQ</sequence>
<dbReference type="InterPro" id="IPR016169">
    <property type="entry name" value="FAD-bd_PCMH_sub2"/>
</dbReference>
<accession>A0ABQ4PTL7</accession>
<evidence type="ECO:0000256" key="7">
    <source>
        <dbReference type="ARBA" id="ARBA00023122"/>
    </source>
</evidence>
<dbReference type="Pfam" id="PF00571">
    <property type="entry name" value="CBS"/>
    <property type="match status" value="2"/>
</dbReference>
<feature type="domain" description="CNNM transmembrane" evidence="13">
    <location>
        <begin position="3"/>
        <end position="194"/>
    </location>
</feature>
<evidence type="ECO:0000256" key="3">
    <source>
        <dbReference type="ARBA" id="ARBA00022475"/>
    </source>
</evidence>
<reference evidence="14" key="2">
    <citation type="journal article" date="2023" name="ISME Commun">
        <title>Characterization of a bloom-associated alphaproteobacterial lineage, 'Candidatus Phycosocius': insights into freshwater algal-bacterial interactions.</title>
        <authorList>
            <person name="Tanabe Y."/>
            <person name="Yamaguchi H."/>
            <person name="Yoshida M."/>
            <person name="Kai A."/>
            <person name="Okazaki Y."/>
        </authorList>
    </citation>
    <scope>NUCLEOTIDE SEQUENCE</scope>
    <source>
        <strain evidence="14">BOTRYCO-1</strain>
    </source>
</reference>
<dbReference type="InterPro" id="IPR036318">
    <property type="entry name" value="FAD-bd_PCMH-like_sf"/>
</dbReference>
<comment type="subcellular location">
    <subcellularLocation>
        <location evidence="1">Cell membrane</location>
        <topology evidence="1">Multi-pass membrane protein</topology>
    </subcellularLocation>
</comment>
<dbReference type="PROSITE" id="PS51371">
    <property type="entry name" value="CBS"/>
    <property type="match status" value="2"/>
</dbReference>
<dbReference type="Pfam" id="PF03471">
    <property type="entry name" value="CorC_HlyC"/>
    <property type="match status" value="1"/>
</dbReference>
<evidence type="ECO:0000256" key="9">
    <source>
        <dbReference type="PROSITE-ProRule" id="PRU00703"/>
    </source>
</evidence>
<dbReference type="Pfam" id="PF01595">
    <property type="entry name" value="CNNM"/>
    <property type="match status" value="1"/>
</dbReference>
<dbReference type="InterPro" id="IPR046342">
    <property type="entry name" value="CBS_dom_sf"/>
</dbReference>
<dbReference type="InterPro" id="IPR002550">
    <property type="entry name" value="CNNM"/>
</dbReference>
<dbReference type="CDD" id="cd04590">
    <property type="entry name" value="CBS_pair_CorC_HlyC_assoc"/>
    <property type="match status" value="1"/>
</dbReference>
<evidence type="ECO:0000256" key="6">
    <source>
        <dbReference type="ARBA" id="ARBA00022989"/>
    </source>
</evidence>
<dbReference type="Gene3D" id="3.10.580.10">
    <property type="entry name" value="CBS-domain"/>
    <property type="match status" value="1"/>
</dbReference>
<dbReference type="InterPro" id="IPR005170">
    <property type="entry name" value="Transptr-assoc_dom"/>
</dbReference>
<dbReference type="SUPFAM" id="SSF54631">
    <property type="entry name" value="CBS-domain pair"/>
    <property type="match status" value="1"/>
</dbReference>
<evidence type="ECO:0000313" key="14">
    <source>
        <dbReference type="EMBL" id="GIU66356.1"/>
    </source>
</evidence>
<dbReference type="InterPro" id="IPR000644">
    <property type="entry name" value="CBS_dom"/>
</dbReference>
<evidence type="ECO:0000256" key="2">
    <source>
        <dbReference type="ARBA" id="ARBA00006446"/>
    </source>
</evidence>
<evidence type="ECO:0000259" key="13">
    <source>
        <dbReference type="PROSITE" id="PS51846"/>
    </source>
</evidence>
<dbReference type="InterPro" id="IPR044751">
    <property type="entry name" value="Ion_transp-like_CBS"/>
</dbReference>
<keyword evidence="4 10" id="KW-0812">Transmembrane</keyword>
<dbReference type="Proteomes" id="UP001161064">
    <property type="component" value="Unassembled WGS sequence"/>
</dbReference>
<feature type="transmembrane region" description="Helical" evidence="11">
    <location>
        <begin position="73"/>
        <end position="90"/>
    </location>
</feature>
<proteinExistence type="inferred from homology"/>
<evidence type="ECO:0000256" key="8">
    <source>
        <dbReference type="ARBA" id="ARBA00023136"/>
    </source>
</evidence>
<feature type="transmembrane region" description="Helical" evidence="11">
    <location>
        <begin position="97"/>
        <end position="115"/>
    </location>
</feature>
<feature type="domain" description="CBS" evidence="12">
    <location>
        <begin position="213"/>
        <end position="273"/>
    </location>
</feature>
<dbReference type="SUPFAM" id="SSF56176">
    <property type="entry name" value="FAD-binding/transporter-associated domain-like"/>
    <property type="match status" value="1"/>
</dbReference>
<dbReference type="EMBL" id="BPFZ01000002">
    <property type="protein sequence ID" value="GIU66356.1"/>
    <property type="molecule type" value="Genomic_DNA"/>
</dbReference>
<keyword evidence="15" id="KW-1185">Reference proteome</keyword>
<feature type="domain" description="CBS" evidence="12">
    <location>
        <begin position="281"/>
        <end position="338"/>
    </location>
</feature>